<dbReference type="GO" id="GO:0005737">
    <property type="term" value="C:cytoplasm"/>
    <property type="evidence" value="ECO:0007669"/>
    <property type="project" value="UniProtKB-SubCell"/>
</dbReference>
<evidence type="ECO:0000313" key="8">
    <source>
        <dbReference type="EMBL" id="MBB6041964.1"/>
    </source>
</evidence>
<keyword evidence="3 6" id="KW-0238">DNA-binding</keyword>
<dbReference type="GO" id="GO:0006281">
    <property type="term" value="P:DNA repair"/>
    <property type="evidence" value="ECO:0007669"/>
    <property type="project" value="UniProtKB-UniRule"/>
</dbReference>
<dbReference type="Gene3D" id="2.40.50.140">
    <property type="entry name" value="Nucleic acid-binding proteins"/>
    <property type="match status" value="1"/>
</dbReference>
<dbReference type="Gene3D" id="1.10.8.10">
    <property type="entry name" value="DNA helicase RuvA subunit, C-terminal domain"/>
    <property type="match status" value="1"/>
</dbReference>
<dbReference type="EMBL" id="JACHHH010000010">
    <property type="protein sequence ID" value="MBB6041964.1"/>
    <property type="molecule type" value="Genomic_DNA"/>
</dbReference>
<keyword evidence="1 6" id="KW-0963">Cytoplasm</keyword>
<dbReference type="InterPro" id="IPR010994">
    <property type="entry name" value="RuvA_2-like"/>
</dbReference>
<feature type="domain" description="Helix-hairpin-helix DNA-binding motif class 1" evidence="7">
    <location>
        <begin position="108"/>
        <end position="127"/>
    </location>
</feature>
<dbReference type="SMART" id="SM00278">
    <property type="entry name" value="HhH1"/>
    <property type="match status" value="2"/>
</dbReference>
<dbReference type="InterPro" id="IPR011114">
    <property type="entry name" value="RuvA_C"/>
</dbReference>
<evidence type="ECO:0000259" key="7">
    <source>
        <dbReference type="SMART" id="SM00278"/>
    </source>
</evidence>
<name>A0A7W9SGY4_9FIRM</name>
<dbReference type="Pfam" id="PF14520">
    <property type="entry name" value="HHH_5"/>
    <property type="match status" value="1"/>
</dbReference>
<dbReference type="InterPro" id="IPR003583">
    <property type="entry name" value="Hlx-hairpin-Hlx_DNA-bd_motif"/>
</dbReference>
<dbReference type="SUPFAM" id="SSF46929">
    <property type="entry name" value="DNA helicase RuvA subunit, C-terminal domain"/>
    <property type="match status" value="1"/>
</dbReference>
<keyword evidence="2 6" id="KW-0227">DNA damage</keyword>
<dbReference type="SUPFAM" id="SSF47781">
    <property type="entry name" value="RuvA domain 2-like"/>
    <property type="match status" value="1"/>
</dbReference>
<organism evidence="8 9">
    <name type="scientific">Oribacterium sinus</name>
    <dbReference type="NCBI Taxonomy" id="237576"/>
    <lineage>
        <taxon>Bacteria</taxon>
        <taxon>Bacillati</taxon>
        <taxon>Bacillota</taxon>
        <taxon>Clostridia</taxon>
        <taxon>Lachnospirales</taxon>
        <taxon>Lachnospiraceae</taxon>
        <taxon>Oribacterium</taxon>
    </lineage>
</organism>
<comment type="subcellular location">
    <subcellularLocation>
        <location evidence="6">Cytoplasm</location>
    </subcellularLocation>
</comment>
<dbReference type="InterPro" id="IPR000085">
    <property type="entry name" value="RuvA"/>
</dbReference>
<sequence length="199" mass="22175">MIRFIHGILREVKEDMLVIEAGGLGYGVRIPASVFDKAPKTGEEILLHTYFSVREDSQELFGFWEERDRDFFIKLLSVSGIGPKTALGILSCMSREELILAIISNDSKKIQKAPGLGKKSAERLIVELRDKVPKEEITFSGEEAVVTTTASVAVEEAVEALVSLGYSAIEAKRWITKIPNYEEKSAEDLLRLSLKQFAL</sequence>
<keyword evidence="8" id="KW-0547">Nucleotide-binding</keyword>
<evidence type="ECO:0000256" key="5">
    <source>
        <dbReference type="ARBA" id="ARBA00023204"/>
    </source>
</evidence>
<evidence type="ECO:0000256" key="6">
    <source>
        <dbReference type="HAMAP-Rule" id="MF_00031"/>
    </source>
</evidence>
<keyword evidence="8" id="KW-0347">Helicase</keyword>
<dbReference type="NCBIfam" id="TIGR00084">
    <property type="entry name" value="ruvA"/>
    <property type="match status" value="1"/>
</dbReference>
<keyword evidence="5 6" id="KW-0234">DNA repair</keyword>
<proteinExistence type="inferred from homology"/>
<comment type="similarity">
    <text evidence="6">Belongs to the RuvA family.</text>
</comment>
<dbReference type="Gene3D" id="1.10.150.20">
    <property type="entry name" value="5' to 3' exonuclease, C-terminal subdomain"/>
    <property type="match status" value="1"/>
</dbReference>
<dbReference type="GO" id="GO:0048476">
    <property type="term" value="C:Holliday junction resolvase complex"/>
    <property type="evidence" value="ECO:0007669"/>
    <property type="project" value="UniProtKB-UniRule"/>
</dbReference>
<keyword evidence="4 6" id="KW-0233">DNA recombination</keyword>
<keyword evidence="8" id="KW-0378">Hydrolase</keyword>
<comment type="subunit">
    <text evidence="6">Homotetramer. Forms an RuvA(8)-RuvB(12)-Holliday junction (HJ) complex. HJ DNA is sandwiched between 2 RuvA tetramers; dsDNA enters through RuvA and exits via RuvB. An RuvB hexamer assembles on each DNA strand where it exits the tetramer. Each RuvB hexamer is contacted by two RuvA subunits (via domain III) on 2 adjacent RuvB subunits; this complex drives branch migration. In the full resolvosome a probable DNA-RuvA(4)-RuvB(12)-RuvC(2) complex forms which resolves the HJ.</text>
</comment>
<dbReference type="InterPro" id="IPR012340">
    <property type="entry name" value="NA-bd_OB-fold"/>
</dbReference>
<feature type="region of interest" description="Domain III" evidence="6">
    <location>
        <begin position="149"/>
        <end position="199"/>
    </location>
</feature>
<reference evidence="8 9" key="1">
    <citation type="submission" date="2020-08" db="EMBL/GenBank/DDBJ databases">
        <title>Genomic Encyclopedia of Type Strains, Phase IV (KMG-IV): sequencing the most valuable type-strain genomes for metagenomic binning, comparative biology and taxonomic classification.</title>
        <authorList>
            <person name="Goeker M."/>
        </authorList>
    </citation>
    <scope>NUCLEOTIDE SEQUENCE [LARGE SCALE GENOMIC DNA]</scope>
    <source>
        <strain evidence="8 9">DSM 17245</strain>
    </source>
</reference>
<dbReference type="Pfam" id="PF01330">
    <property type="entry name" value="RuvA_N"/>
    <property type="match status" value="1"/>
</dbReference>
<comment type="function">
    <text evidence="6">The RuvA-RuvB-RuvC complex processes Holliday junction (HJ) DNA during genetic recombination and DNA repair, while the RuvA-RuvB complex plays an important role in the rescue of blocked DNA replication forks via replication fork reversal (RFR). RuvA specifically binds to HJ cruciform DNA, conferring on it an open structure. The RuvB hexamer acts as an ATP-dependent pump, pulling dsDNA into and through the RuvAB complex. HJ branch migration allows RuvC to scan DNA until it finds its consensus sequence, where it cleaves and resolves the cruciform DNA.</text>
</comment>
<feature type="region of interest" description="Domain I" evidence="6">
    <location>
        <begin position="1"/>
        <end position="64"/>
    </location>
</feature>
<dbReference type="InterPro" id="IPR036267">
    <property type="entry name" value="RuvA_C_sf"/>
</dbReference>
<keyword evidence="8" id="KW-0067">ATP-binding</keyword>
<dbReference type="SUPFAM" id="SSF50249">
    <property type="entry name" value="Nucleic acid-binding proteins"/>
    <property type="match status" value="1"/>
</dbReference>
<dbReference type="GO" id="GO:0006310">
    <property type="term" value="P:DNA recombination"/>
    <property type="evidence" value="ECO:0007669"/>
    <property type="project" value="UniProtKB-UniRule"/>
</dbReference>
<dbReference type="GO" id="GO:0005524">
    <property type="term" value="F:ATP binding"/>
    <property type="evidence" value="ECO:0007669"/>
    <property type="project" value="InterPro"/>
</dbReference>
<dbReference type="GO" id="GO:0009378">
    <property type="term" value="F:four-way junction helicase activity"/>
    <property type="evidence" value="ECO:0007669"/>
    <property type="project" value="InterPro"/>
</dbReference>
<evidence type="ECO:0000256" key="4">
    <source>
        <dbReference type="ARBA" id="ARBA00023172"/>
    </source>
</evidence>
<evidence type="ECO:0000256" key="2">
    <source>
        <dbReference type="ARBA" id="ARBA00022763"/>
    </source>
</evidence>
<dbReference type="Pfam" id="PF07499">
    <property type="entry name" value="RuvA_C"/>
    <property type="match status" value="1"/>
</dbReference>
<comment type="caution">
    <text evidence="8">The sequence shown here is derived from an EMBL/GenBank/DDBJ whole genome shotgun (WGS) entry which is preliminary data.</text>
</comment>
<dbReference type="GO" id="GO:0016787">
    <property type="term" value="F:hydrolase activity"/>
    <property type="evidence" value="ECO:0007669"/>
    <property type="project" value="UniProtKB-KW"/>
</dbReference>
<protein>
    <recommendedName>
        <fullName evidence="6">Holliday junction branch migration complex subunit RuvA</fullName>
    </recommendedName>
</protein>
<dbReference type="InterPro" id="IPR013849">
    <property type="entry name" value="DNA_helicase_Holl-junc_RuvA_I"/>
</dbReference>
<dbReference type="GO" id="GO:0009379">
    <property type="term" value="C:Holliday junction helicase complex"/>
    <property type="evidence" value="ECO:0007669"/>
    <property type="project" value="InterPro"/>
</dbReference>
<comment type="domain">
    <text evidence="6">Has three domains with a flexible linker between the domains II and III and assumes an 'L' shape. Domain III is highly mobile and contacts RuvB.</text>
</comment>
<dbReference type="Proteomes" id="UP000522163">
    <property type="component" value="Unassembled WGS sequence"/>
</dbReference>
<dbReference type="CDD" id="cd14332">
    <property type="entry name" value="UBA_RuvA_C"/>
    <property type="match status" value="1"/>
</dbReference>
<dbReference type="GO" id="GO:0000400">
    <property type="term" value="F:four-way junction DNA binding"/>
    <property type="evidence" value="ECO:0007669"/>
    <property type="project" value="UniProtKB-UniRule"/>
</dbReference>
<evidence type="ECO:0000256" key="3">
    <source>
        <dbReference type="ARBA" id="ARBA00023125"/>
    </source>
</evidence>
<dbReference type="HAMAP" id="MF_00031">
    <property type="entry name" value="DNA_HJ_migration_RuvA"/>
    <property type="match status" value="1"/>
</dbReference>
<accession>A0A7W9SGY4</accession>
<feature type="domain" description="Helix-hairpin-helix DNA-binding motif class 1" evidence="7">
    <location>
        <begin position="73"/>
        <end position="92"/>
    </location>
</feature>
<dbReference type="AlphaFoldDB" id="A0A7W9SGY4"/>
<evidence type="ECO:0000313" key="9">
    <source>
        <dbReference type="Proteomes" id="UP000522163"/>
    </source>
</evidence>
<evidence type="ECO:0000256" key="1">
    <source>
        <dbReference type="ARBA" id="ARBA00022490"/>
    </source>
</evidence>
<gene>
    <name evidence="6" type="primary">ruvA</name>
    <name evidence="8" type="ORF">HNQ46_001955</name>
</gene>
<comment type="caution">
    <text evidence="6">Lacks conserved residue(s) required for the propagation of feature annotation.</text>
</comment>
<dbReference type="RefSeq" id="WP_183684498.1">
    <property type="nucleotide sequence ID" value="NZ_CAUVEM010000015.1"/>
</dbReference>
<dbReference type="GeneID" id="85015486"/>